<dbReference type="CDD" id="cd03801">
    <property type="entry name" value="GT4_PimA-like"/>
    <property type="match status" value="1"/>
</dbReference>
<sequence length="446" mass="49360">MSANAKPIQRNKSIVNSLTTSLETGRSQAAPSASQRSLRICLLGYRSAPFVGGQGIYIKYLSKALVDAGHQVDVISGPPYPDLDPRVKLIEMPSLDLFSAPNHVTALRPRHLKSFSDTFEWWSMLTGGFAEPYTFSRRVAKYLKLHGHRYDLVHDNQCLGWGLLSIQKRGLPVVATVHHPITRDRQLALDAAPNWKHRLLVKRWHSFLRMQKRVVQKLNHIVTVSEQSRHDIADAFDIDSKDISLIYNGIDTDTFRPRDDVEKESFQLITTASADQPLKGLRYLLDAMAELGDEFPQLTLLVVGKLREDGATAKQLKKLGLGDRVRFVSGISTEELVQHYNASTIAVSPSLYEGFGLPAGEAMACGTPVISSDGGALPEIVGDAGITVAAADAPALAKAIAELLKDPARQKTMGEICRERIEQSFSWKVAAEQFGQYYLQMLAEEK</sequence>
<evidence type="ECO:0000259" key="2">
    <source>
        <dbReference type="Pfam" id="PF00534"/>
    </source>
</evidence>
<dbReference type="AlphaFoldDB" id="A0A7X0JRA0"/>
<keyword evidence="5" id="KW-1185">Reference proteome</keyword>
<organism evidence="4 5">
    <name type="scientific">Pseudoteredinibacter isoporae</name>
    <dbReference type="NCBI Taxonomy" id="570281"/>
    <lineage>
        <taxon>Bacteria</taxon>
        <taxon>Pseudomonadati</taxon>
        <taxon>Pseudomonadota</taxon>
        <taxon>Gammaproteobacteria</taxon>
        <taxon>Cellvibrionales</taxon>
        <taxon>Cellvibrionaceae</taxon>
        <taxon>Pseudoteredinibacter</taxon>
    </lineage>
</organism>
<evidence type="ECO:0000256" key="1">
    <source>
        <dbReference type="ARBA" id="ARBA00022679"/>
    </source>
</evidence>
<dbReference type="EMBL" id="JACHHT010000001">
    <property type="protein sequence ID" value="MBB6519936.1"/>
    <property type="molecule type" value="Genomic_DNA"/>
</dbReference>
<dbReference type="GO" id="GO:0009103">
    <property type="term" value="P:lipopolysaccharide biosynthetic process"/>
    <property type="evidence" value="ECO:0007669"/>
    <property type="project" value="TreeGrafter"/>
</dbReference>
<dbReference type="PANTHER" id="PTHR46401:SF2">
    <property type="entry name" value="GLYCOSYLTRANSFERASE WBBK-RELATED"/>
    <property type="match status" value="1"/>
</dbReference>
<dbReference type="Gene3D" id="3.40.50.2000">
    <property type="entry name" value="Glycogen Phosphorylase B"/>
    <property type="match status" value="2"/>
</dbReference>
<evidence type="ECO:0000313" key="4">
    <source>
        <dbReference type="EMBL" id="MBB6519936.1"/>
    </source>
</evidence>
<dbReference type="Pfam" id="PF00534">
    <property type="entry name" value="Glycos_transf_1"/>
    <property type="match status" value="1"/>
</dbReference>
<protein>
    <submittedName>
        <fullName evidence="4">Glycosyltransferase involved in cell wall biosynthesis</fullName>
    </submittedName>
</protein>
<feature type="domain" description="Glycosyltransferase subfamily 4-like N-terminal" evidence="3">
    <location>
        <begin position="51"/>
        <end position="253"/>
    </location>
</feature>
<dbReference type="Pfam" id="PF13439">
    <property type="entry name" value="Glyco_transf_4"/>
    <property type="match status" value="1"/>
</dbReference>
<evidence type="ECO:0000313" key="5">
    <source>
        <dbReference type="Proteomes" id="UP000528457"/>
    </source>
</evidence>
<dbReference type="Proteomes" id="UP000528457">
    <property type="component" value="Unassembled WGS sequence"/>
</dbReference>
<dbReference type="GO" id="GO:0016757">
    <property type="term" value="F:glycosyltransferase activity"/>
    <property type="evidence" value="ECO:0007669"/>
    <property type="project" value="InterPro"/>
</dbReference>
<dbReference type="SUPFAM" id="SSF53756">
    <property type="entry name" value="UDP-Glycosyltransferase/glycogen phosphorylase"/>
    <property type="match status" value="1"/>
</dbReference>
<name>A0A7X0JRA0_9GAMM</name>
<dbReference type="RefSeq" id="WP_166852738.1">
    <property type="nucleotide sequence ID" value="NZ_JAAONY010000001.1"/>
</dbReference>
<keyword evidence="1 4" id="KW-0808">Transferase</keyword>
<reference evidence="4 5" key="1">
    <citation type="submission" date="2020-08" db="EMBL/GenBank/DDBJ databases">
        <title>Genomic Encyclopedia of Type Strains, Phase IV (KMG-IV): sequencing the most valuable type-strain genomes for metagenomic binning, comparative biology and taxonomic classification.</title>
        <authorList>
            <person name="Goeker M."/>
        </authorList>
    </citation>
    <scope>NUCLEOTIDE SEQUENCE [LARGE SCALE GENOMIC DNA]</scope>
    <source>
        <strain evidence="4 5">DSM 22368</strain>
    </source>
</reference>
<dbReference type="InParanoid" id="A0A7X0JRA0"/>
<dbReference type="PANTHER" id="PTHR46401">
    <property type="entry name" value="GLYCOSYLTRANSFERASE WBBK-RELATED"/>
    <property type="match status" value="1"/>
</dbReference>
<accession>A0A7X0JRA0</accession>
<gene>
    <name evidence="4" type="ORF">HNR48_000214</name>
</gene>
<evidence type="ECO:0000259" key="3">
    <source>
        <dbReference type="Pfam" id="PF13439"/>
    </source>
</evidence>
<dbReference type="InterPro" id="IPR001296">
    <property type="entry name" value="Glyco_trans_1"/>
</dbReference>
<dbReference type="InterPro" id="IPR028098">
    <property type="entry name" value="Glyco_trans_4-like_N"/>
</dbReference>
<comment type="caution">
    <text evidence="4">The sequence shown here is derived from an EMBL/GenBank/DDBJ whole genome shotgun (WGS) entry which is preliminary data.</text>
</comment>
<proteinExistence type="predicted"/>
<feature type="domain" description="Glycosyl transferase family 1" evidence="2">
    <location>
        <begin position="263"/>
        <end position="419"/>
    </location>
</feature>